<reference evidence="2" key="1">
    <citation type="submission" date="2019-04" db="EMBL/GenBank/DDBJ databases">
        <title>An insight into the mialome of Ixodes scapularis.</title>
        <authorList>
            <person name="Ribeiro J.M."/>
            <person name="Mather T.N."/>
            <person name="Karim S."/>
        </authorList>
    </citation>
    <scope>NUCLEOTIDE SEQUENCE</scope>
</reference>
<evidence type="ECO:0000256" key="1">
    <source>
        <dbReference type="SAM" id="SignalP"/>
    </source>
</evidence>
<proteinExistence type="predicted"/>
<feature type="chain" id="PRO_5020026525" evidence="1">
    <location>
        <begin position="25"/>
        <end position="272"/>
    </location>
</feature>
<protein>
    <submittedName>
        <fullName evidence="2">Putative secreted protein</fullName>
    </submittedName>
</protein>
<organism evidence="2">
    <name type="scientific">Ixodes scapularis</name>
    <name type="common">Black-legged tick</name>
    <name type="synonym">Deer tick</name>
    <dbReference type="NCBI Taxonomy" id="6945"/>
    <lineage>
        <taxon>Eukaryota</taxon>
        <taxon>Metazoa</taxon>
        <taxon>Ecdysozoa</taxon>
        <taxon>Arthropoda</taxon>
        <taxon>Chelicerata</taxon>
        <taxon>Arachnida</taxon>
        <taxon>Acari</taxon>
        <taxon>Parasitiformes</taxon>
        <taxon>Ixodida</taxon>
        <taxon>Ixodoidea</taxon>
        <taxon>Ixodidae</taxon>
        <taxon>Ixodinae</taxon>
        <taxon>Ixodes</taxon>
    </lineage>
</organism>
<sequence>MASRFWNCAVWMTCLCAFLVEHGACDAPTCEKIESSPCLPERVDKVTFEITSFTVDSLKEDCTNADAISACVNDLKIDGCQEEERRQLQLLKDGLRSTRDSLCHENLFQSMNEWNRCLNKTMLDVCLREYNYERKTLEETGRLTRDERECRSRSLDSSRRMEDEYGGYACYLKTGEGCPSTSLATKAVKDVYNTNLDLYNCPRFDGSSGKQRCDAERYLGCFERAVENVRFPNTHDDKSLAKDCNVLESVDFCTKYMETGGCSDDPSKGSNI</sequence>
<name>A0A4D5RW91_IXOSC</name>
<dbReference type="OrthoDB" id="10342869at2759"/>
<dbReference type="VEuPathDB" id="VectorBase:ISCI001204"/>
<dbReference type="VEuPathDB" id="VectorBase:ISCP_030232"/>
<dbReference type="EMBL" id="GHJT01007123">
    <property type="protein sequence ID" value="MOY41094.1"/>
    <property type="molecule type" value="Transcribed_RNA"/>
</dbReference>
<dbReference type="VEuPathDB" id="VectorBase:ISCW001204"/>
<keyword evidence="1" id="KW-0732">Signal</keyword>
<accession>A0A4D5RW91</accession>
<feature type="signal peptide" evidence="1">
    <location>
        <begin position="1"/>
        <end position="24"/>
    </location>
</feature>
<dbReference type="AlphaFoldDB" id="A0A4D5RW91"/>
<evidence type="ECO:0000313" key="2">
    <source>
        <dbReference type="EMBL" id="MOY41094.1"/>
    </source>
</evidence>